<dbReference type="Proteomes" id="UP000789595">
    <property type="component" value="Unassembled WGS sequence"/>
</dbReference>
<evidence type="ECO:0000313" key="1">
    <source>
        <dbReference type="EMBL" id="CAE0694008.1"/>
    </source>
</evidence>
<reference evidence="1" key="1">
    <citation type="submission" date="2021-01" db="EMBL/GenBank/DDBJ databases">
        <authorList>
            <person name="Corre E."/>
            <person name="Pelletier E."/>
            <person name="Niang G."/>
            <person name="Scheremetjew M."/>
            <person name="Finn R."/>
            <person name="Kale V."/>
            <person name="Holt S."/>
            <person name="Cochrane G."/>
            <person name="Meng A."/>
            <person name="Brown T."/>
            <person name="Cohen L."/>
        </authorList>
    </citation>
    <scope>NUCLEOTIDE SEQUENCE</scope>
    <source>
        <strain evidence="1">CCMP1756</strain>
    </source>
</reference>
<dbReference type="EMBL" id="HBIW01011055">
    <property type="protein sequence ID" value="CAE0694008.1"/>
    <property type="molecule type" value="Transcribed_RNA"/>
</dbReference>
<evidence type="ECO:0000313" key="2">
    <source>
        <dbReference type="EMBL" id="CAH0379605.1"/>
    </source>
</evidence>
<organism evidence="1">
    <name type="scientific">Pelagomonas calceolata</name>
    <dbReference type="NCBI Taxonomy" id="35677"/>
    <lineage>
        <taxon>Eukaryota</taxon>
        <taxon>Sar</taxon>
        <taxon>Stramenopiles</taxon>
        <taxon>Ochrophyta</taxon>
        <taxon>Pelagophyceae</taxon>
        <taxon>Pelagomonadales</taxon>
        <taxon>Pelagomonadaceae</taxon>
        <taxon>Pelagomonas</taxon>
    </lineage>
</organism>
<proteinExistence type="predicted"/>
<protein>
    <submittedName>
        <fullName evidence="1">Uncharacterized protein</fullName>
    </submittedName>
</protein>
<evidence type="ECO:0000313" key="3">
    <source>
        <dbReference type="Proteomes" id="UP000789595"/>
    </source>
</evidence>
<accession>A0A7S3ZU15</accession>
<reference evidence="2" key="2">
    <citation type="submission" date="2021-11" db="EMBL/GenBank/DDBJ databases">
        <authorList>
            <consortium name="Genoscope - CEA"/>
            <person name="William W."/>
        </authorList>
    </citation>
    <scope>NUCLEOTIDE SEQUENCE</scope>
</reference>
<gene>
    <name evidence="1" type="ORF">PCAL00307_LOCUS9444</name>
    <name evidence="2" type="ORF">PECAL_6P12330</name>
</gene>
<dbReference type="OrthoDB" id="10630162at2759"/>
<name>A0A7S3ZU15_9STRA</name>
<dbReference type="EMBL" id="CAKKNE010000006">
    <property type="protein sequence ID" value="CAH0379605.1"/>
    <property type="molecule type" value="Genomic_DNA"/>
</dbReference>
<sequence>MCQPPKPPTKACGACGLEKDASCYSKKQFAAKATRRCRDCLAKNADVKEEVAISRAPGPLAKTICWDLYYLLLGAGKDDASPQAKKEAYLRATQGLTEPEIRQDDFSDREAACMAALRGMALLDTPCGADGRPAALVLVSRATLWLARAALRARPLEFDLVAYNKMFEDGGQPLHIVLKCYTVALRKFPQAASLCLALYAHACIRAVAAERGSPEVVRPAWGEAWLVRAEVEVFLGELHAAAHAKSATGRRPLGRLGPDKDDKASSFLDDDALLAQTSQWEVSVPGYAPQRVGAPGSKAPSTHLATYWWGLEEKVAKVILAKSIGQALGCLERCHGACKADERKRLETRHRDCEVQAFRRGAAALCACSAGIDAGDEHKHRYLDGFRKLVPGEPHAADDAFVNSLEREQGKVSLWAVASVDGAACVVDVGDSSAYAGAVLAKASVDLSDAATVRQTLVEAMAGASDEARCMAGPPRRPRSIEFHSDLETVAEALRDDLKQAFDVDVVIGKKDAPKRNAFKACRSGDAPPFAAGDAVRVGGLVSKPQHNGRAGAVARWLPAKKRFEVTLEATDELPETSLALKAEHLSIVG</sequence>
<dbReference type="AlphaFoldDB" id="A0A7S3ZU15"/>
<keyword evidence="3" id="KW-1185">Reference proteome</keyword>